<accession>A0ABW2J0N0</accession>
<reference evidence="3" key="1">
    <citation type="journal article" date="2019" name="Int. J. Syst. Evol. Microbiol.">
        <title>The Global Catalogue of Microorganisms (GCM) 10K type strain sequencing project: providing services to taxonomists for standard genome sequencing and annotation.</title>
        <authorList>
            <consortium name="The Broad Institute Genomics Platform"/>
            <consortium name="The Broad Institute Genome Sequencing Center for Infectious Disease"/>
            <person name="Wu L."/>
            <person name="Ma J."/>
        </authorList>
    </citation>
    <scope>NUCLEOTIDE SEQUENCE [LARGE SCALE GENOMIC DNA]</scope>
    <source>
        <strain evidence="3">CCUG 60559</strain>
    </source>
</reference>
<evidence type="ECO:0000259" key="1">
    <source>
        <dbReference type="Pfam" id="PF01636"/>
    </source>
</evidence>
<dbReference type="InterPro" id="IPR011009">
    <property type="entry name" value="Kinase-like_dom_sf"/>
</dbReference>
<feature type="domain" description="Aminoglycoside phosphotransferase" evidence="1">
    <location>
        <begin position="29"/>
        <end position="267"/>
    </location>
</feature>
<dbReference type="InterPro" id="IPR051678">
    <property type="entry name" value="AGP_Transferase"/>
</dbReference>
<dbReference type="PANTHER" id="PTHR21310">
    <property type="entry name" value="AMINOGLYCOSIDE PHOSPHOTRANSFERASE-RELATED-RELATED"/>
    <property type="match status" value="1"/>
</dbReference>
<name>A0ABW2J0N0_9GAMM</name>
<dbReference type="InterPro" id="IPR002575">
    <property type="entry name" value="Aminoglycoside_PTrfase"/>
</dbReference>
<dbReference type="EMBL" id="JBHTBD010000018">
    <property type="protein sequence ID" value="MFC7296727.1"/>
    <property type="molecule type" value="Genomic_DNA"/>
</dbReference>
<dbReference type="Pfam" id="PF01636">
    <property type="entry name" value="APH"/>
    <property type="match status" value="1"/>
</dbReference>
<protein>
    <submittedName>
        <fullName evidence="2">Phosphotransferase family protein</fullName>
    </submittedName>
</protein>
<dbReference type="Gene3D" id="3.90.1200.10">
    <property type="match status" value="1"/>
</dbReference>
<organism evidence="2 3">
    <name type="scientific">Marinobacter aromaticivorans</name>
    <dbReference type="NCBI Taxonomy" id="1494078"/>
    <lineage>
        <taxon>Bacteria</taxon>
        <taxon>Pseudomonadati</taxon>
        <taxon>Pseudomonadota</taxon>
        <taxon>Gammaproteobacteria</taxon>
        <taxon>Pseudomonadales</taxon>
        <taxon>Marinobacteraceae</taxon>
        <taxon>Marinobacter</taxon>
    </lineage>
</organism>
<dbReference type="Gene3D" id="3.30.200.20">
    <property type="entry name" value="Phosphorylase Kinase, domain 1"/>
    <property type="match status" value="1"/>
</dbReference>
<proteinExistence type="predicted"/>
<dbReference type="Proteomes" id="UP001596506">
    <property type="component" value="Unassembled WGS sequence"/>
</dbReference>
<dbReference type="SUPFAM" id="SSF56112">
    <property type="entry name" value="Protein kinase-like (PK-like)"/>
    <property type="match status" value="1"/>
</dbReference>
<dbReference type="PANTHER" id="PTHR21310:SF57">
    <property type="entry name" value="BLR2944 PROTEIN"/>
    <property type="match status" value="1"/>
</dbReference>
<dbReference type="CDD" id="cd05154">
    <property type="entry name" value="ACAD10_11_N-like"/>
    <property type="match status" value="1"/>
</dbReference>
<evidence type="ECO:0000313" key="3">
    <source>
        <dbReference type="Proteomes" id="UP001596506"/>
    </source>
</evidence>
<comment type="caution">
    <text evidence="2">The sequence shown here is derived from an EMBL/GenBank/DDBJ whole genome shotgun (WGS) entry which is preliminary data.</text>
</comment>
<dbReference type="RefSeq" id="WP_100690165.1">
    <property type="nucleotide sequence ID" value="NZ_JBHTBD010000018.1"/>
</dbReference>
<gene>
    <name evidence="2" type="ORF">ACFQQA_18615</name>
</gene>
<dbReference type="InterPro" id="IPR041726">
    <property type="entry name" value="ACAD10_11_N"/>
</dbReference>
<sequence length="338" mass="38196">MKEFPKENVAQFVKEVTGAQKVELSNICLLSGGAIQENWLVDFDIEGGDYTGMLECVVRRDSSASGVAISHGRKEEFALLKRVFEAGVTVPEPLWLSVDDSGTEAPFFVMRRVNGTASAHTIVKDMSYVPDRVRLAEDLGRELARIHSVTPPDKALDFLPDPPAQPALSQVAKLRGFLDEHHTPYPVLEWGLRWLERNAPITPKVTLCHGDYRTGNYMVDKERVTGILDWEFTGWSDPLEDIGWFCAKCWRFSRPDLEAGGIGNREDFYRGYEQKSGSAIDRSQVFYWEVMAHLNWAVIAIQQGERHCSGREKSLLLALTSHIVPELEWNILKMTEKS</sequence>
<evidence type="ECO:0000313" key="2">
    <source>
        <dbReference type="EMBL" id="MFC7296727.1"/>
    </source>
</evidence>
<keyword evidence="3" id="KW-1185">Reference proteome</keyword>